<evidence type="ECO:0000313" key="2">
    <source>
        <dbReference type="EnsemblPlants" id="AUR62016875-RA:cds"/>
    </source>
</evidence>
<organism evidence="2 3">
    <name type="scientific">Chenopodium quinoa</name>
    <name type="common">Quinoa</name>
    <dbReference type="NCBI Taxonomy" id="63459"/>
    <lineage>
        <taxon>Eukaryota</taxon>
        <taxon>Viridiplantae</taxon>
        <taxon>Streptophyta</taxon>
        <taxon>Embryophyta</taxon>
        <taxon>Tracheophyta</taxon>
        <taxon>Spermatophyta</taxon>
        <taxon>Magnoliopsida</taxon>
        <taxon>eudicotyledons</taxon>
        <taxon>Gunneridae</taxon>
        <taxon>Pentapetalae</taxon>
        <taxon>Caryophyllales</taxon>
        <taxon>Chenopodiaceae</taxon>
        <taxon>Chenopodioideae</taxon>
        <taxon>Atripliceae</taxon>
        <taxon>Chenopodium</taxon>
    </lineage>
</organism>
<reference evidence="2" key="2">
    <citation type="submission" date="2021-03" db="UniProtKB">
        <authorList>
            <consortium name="EnsemblPlants"/>
        </authorList>
    </citation>
    <scope>IDENTIFICATION</scope>
</reference>
<protein>
    <submittedName>
        <fullName evidence="2">Uncharacterized protein</fullName>
    </submittedName>
</protein>
<dbReference type="Proteomes" id="UP000596660">
    <property type="component" value="Unplaced"/>
</dbReference>
<dbReference type="OMA" id="YLRHHAF"/>
<evidence type="ECO:0000313" key="3">
    <source>
        <dbReference type="Proteomes" id="UP000596660"/>
    </source>
</evidence>
<gene>
    <name evidence="2" type="primary">LOC110718988</name>
</gene>
<dbReference type="PANTHER" id="PTHR31929">
    <property type="entry name" value="SAUR-LIKE AUXIN-RESPONSIVE PROTEIN FAMILY-RELATED"/>
    <property type="match status" value="1"/>
</dbReference>
<name>A0A803LPJ6_CHEQI</name>
<keyword evidence="3" id="KW-1185">Reference proteome</keyword>
<dbReference type="Gramene" id="AUR62016875-RA">
    <property type="protein sequence ID" value="AUR62016875-RA:cds"/>
    <property type="gene ID" value="AUR62016875"/>
</dbReference>
<dbReference type="EnsemblPlants" id="AUR62016875-RA">
    <property type="protein sequence ID" value="AUR62016875-RA:cds"/>
    <property type="gene ID" value="AUR62016875"/>
</dbReference>
<comment type="similarity">
    <text evidence="1">Belongs to the ARG7 family.</text>
</comment>
<proteinExistence type="inferred from homology"/>
<sequence length="91" mass="10255">MAIRFPSMLASAKQILSRSQQSVVPKGYIPVYVGDQVNKKRYVVPLSYLSHPAFQCMLHCAEQEFGFNHPMGGLTIPCSEETFFELTSELK</sequence>
<reference evidence="2" key="1">
    <citation type="journal article" date="2017" name="Nature">
        <title>The genome of Chenopodium quinoa.</title>
        <authorList>
            <person name="Jarvis D.E."/>
            <person name="Ho Y.S."/>
            <person name="Lightfoot D.J."/>
            <person name="Schmoeckel S.M."/>
            <person name="Li B."/>
            <person name="Borm T.J.A."/>
            <person name="Ohyanagi H."/>
            <person name="Mineta K."/>
            <person name="Michell C.T."/>
            <person name="Saber N."/>
            <person name="Kharbatia N.M."/>
            <person name="Rupper R.R."/>
            <person name="Sharp A.R."/>
            <person name="Dally N."/>
            <person name="Boughton B.A."/>
            <person name="Woo Y.H."/>
            <person name="Gao G."/>
            <person name="Schijlen E.G.W.M."/>
            <person name="Guo X."/>
            <person name="Momin A.A."/>
            <person name="Negrao S."/>
            <person name="Al-Babili S."/>
            <person name="Gehring C."/>
            <person name="Roessner U."/>
            <person name="Jung C."/>
            <person name="Murphy K."/>
            <person name="Arold S.T."/>
            <person name="Gojobori T."/>
            <person name="van der Linden C.G."/>
            <person name="van Loo E.N."/>
            <person name="Jellen E.N."/>
            <person name="Maughan P.J."/>
            <person name="Tester M."/>
        </authorList>
    </citation>
    <scope>NUCLEOTIDE SEQUENCE [LARGE SCALE GENOMIC DNA]</scope>
    <source>
        <strain evidence="2">cv. PI 614886</strain>
    </source>
</reference>
<dbReference type="GO" id="GO:0009733">
    <property type="term" value="P:response to auxin"/>
    <property type="evidence" value="ECO:0007669"/>
    <property type="project" value="InterPro"/>
</dbReference>
<evidence type="ECO:0000256" key="1">
    <source>
        <dbReference type="ARBA" id="ARBA00006974"/>
    </source>
</evidence>
<dbReference type="InterPro" id="IPR003676">
    <property type="entry name" value="SAUR_fam"/>
</dbReference>
<accession>A0A803LPJ6</accession>
<dbReference type="Pfam" id="PF02519">
    <property type="entry name" value="Auxin_inducible"/>
    <property type="match status" value="1"/>
</dbReference>
<dbReference type="AlphaFoldDB" id="A0A803LPJ6"/>